<evidence type="ECO:0000313" key="2">
    <source>
        <dbReference type="Proteomes" id="UP000023755"/>
    </source>
</evidence>
<name>X5H533_9RICK</name>
<keyword evidence="2" id="KW-1185">Reference proteome</keyword>
<dbReference type="HOGENOM" id="CLU_3346347_0_0_5"/>
<dbReference type="Proteomes" id="UP000023755">
    <property type="component" value="Chromosome"/>
</dbReference>
<accession>X5H533</accession>
<gene>
    <name evidence="1" type="ORF">NHE_0754</name>
</gene>
<dbReference type="AlphaFoldDB" id="X5H533"/>
<organism evidence="1 2">
    <name type="scientific">Neorickettsia helminthoeca str. Oregon</name>
    <dbReference type="NCBI Taxonomy" id="1286528"/>
    <lineage>
        <taxon>Bacteria</taxon>
        <taxon>Pseudomonadati</taxon>
        <taxon>Pseudomonadota</taxon>
        <taxon>Alphaproteobacteria</taxon>
        <taxon>Rickettsiales</taxon>
        <taxon>Anaplasmataceae</taxon>
        <taxon>Neorickettsia</taxon>
    </lineage>
</organism>
<sequence>MFFQCVFVDFPIVSCSGWGCCDSWCYSSIIALSGRYA</sequence>
<evidence type="ECO:0000313" key="1">
    <source>
        <dbReference type="EMBL" id="AHX11686.1"/>
    </source>
</evidence>
<protein>
    <submittedName>
        <fullName evidence="1">Uncharacterized protein</fullName>
    </submittedName>
</protein>
<reference evidence="1 2" key="1">
    <citation type="submission" date="2014-03" db="EMBL/GenBank/DDBJ databases">
        <title>Sequencing and Comparison of Genomes and Transcriptome Profiles of Human Ehrlichiosis Agents.</title>
        <authorList>
            <person name="Lin M."/>
            <person name="Daugherty S.C."/>
            <person name="Nagaraj S."/>
            <person name="Cheng Z."/>
            <person name="Xiong Q."/>
            <person name="Lin F.-Y."/>
            <person name="Sengamalay N."/>
            <person name="Ott S."/>
            <person name="Godinez A."/>
            <person name="Tallon L.J."/>
            <person name="Sadzewicz L."/>
            <person name="Fraser C.M."/>
            <person name="Dunning Hotopp J.C."/>
            <person name="Rikihisa Y."/>
        </authorList>
    </citation>
    <scope>NUCLEOTIDE SEQUENCE [LARGE SCALE GENOMIC DNA]</scope>
    <source>
        <strain evidence="1 2">Oregon</strain>
    </source>
</reference>
<proteinExistence type="predicted"/>
<dbReference type="EMBL" id="CP007481">
    <property type="protein sequence ID" value="AHX11686.1"/>
    <property type="molecule type" value="Genomic_DNA"/>
</dbReference>
<dbReference type="KEGG" id="nhm:NHE_0754"/>